<name>A0A1H6CHN8_9ACTN</name>
<dbReference type="SUPFAM" id="SSF54593">
    <property type="entry name" value="Glyoxalase/Bleomycin resistance protein/Dihydroxybiphenyl dioxygenase"/>
    <property type="match status" value="1"/>
</dbReference>
<dbReference type="PROSITE" id="PS51819">
    <property type="entry name" value="VOC"/>
    <property type="match status" value="1"/>
</dbReference>
<dbReference type="InterPro" id="IPR004360">
    <property type="entry name" value="Glyas_Fos-R_dOase_dom"/>
</dbReference>
<dbReference type="OrthoDB" id="9806868at2"/>
<proteinExistence type="predicted"/>
<dbReference type="RefSeq" id="WP_103939743.1">
    <property type="nucleotide sequence ID" value="NZ_FNVO01000010.1"/>
</dbReference>
<dbReference type="Gene3D" id="3.30.720.110">
    <property type="match status" value="1"/>
</dbReference>
<reference evidence="3" key="1">
    <citation type="submission" date="2016-10" db="EMBL/GenBank/DDBJ databases">
        <authorList>
            <person name="Varghese N."/>
            <person name="Submissions S."/>
        </authorList>
    </citation>
    <scope>NUCLEOTIDE SEQUENCE [LARGE SCALE GENOMIC DNA]</scope>
    <source>
        <strain evidence="3">DSM 43163</strain>
    </source>
</reference>
<evidence type="ECO:0000313" key="3">
    <source>
        <dbReference type="Proteomes" id="UP000236723"/>
    </source>
</evidence>
<evidence type="ECO:0000313" key="2">
    <source>
        <dbReference type="EMBL" id="SEG72511.1"/>
    </source>
</evidence>
<feature type="domain" description="VOC" evidence="1">
    <location>
        <begin position="6"/>
        <end position="127"/>
    </location>
</feature>
<dbReference type="AlphaFoldDB" id="A0A1H6CHN8"/>
<dbReference type="InterPro" id="IPR037523">
    <property type="entry name" value="VOC_core"/>
</dbReference>
<gene>
    <name evidence="2" type="ORF">SAMN04489712_1108</name>
</gene>
<keyword evidence="3" id="KW-1185">Reference proteome</keyword>
<accession>A0A1H6CHN8</accession>
<evidence type="ECO:0000259" key="1">
    <source>
        <dbReference type="PROSITE" id="PS51819"/>
    </source>
</evidence>
<protein>
    <submittedName>
        <fullName evidence="2">Uncharacterized conserved protein PhnB, glyoxalase superfamily</fullName>
    </submittedName>
</protein>
<dbReference type="Gene3D" id="3.30.720.120">
    <property type="match status" value="1"/>
</dbReference>
<dbReference type="Pfam" id="PF00903">
    <property type="entry name" value="Glyoxalase"/>
    <property type="match status" value="1"/>
</dbReference>
<sequence>MGDALRVKAAVPYVYCADAGCIADWCVRVLGFEERGRWSDGDVVRNVELTAGDAEVWLDGPVVDWQSRYDGLSSWVGFWVDDVDAVYHAIQEAAPDVEVAAPVERDFGIRMITVIDPEGHKWSFMRRIPNV</sequence>
<dbReference type="InterPro" id="IPR029068">
    <property type="entry name" value="Glyas_Bleomycin-R_OHBP_Dase"/>
</dbReference>
<dbReference type="EMBL" id="FNVO01000010">
    <property type="protein sequence ID" value="SEG72511.1"/>
    <property type="molecule type" value="Genomic_DNA"/>
</dbReference>
<organism evidence="2 3">
    <name type="scientific">Thermomonospora echinospora</name>
    <dbReference type="NCBI Taxonomy" id="1992"/>
    <lineage>
        <taxon>Bacteria</taxon>
        <taxon>Bacillati</taxon>
        <taxon>Actinomycetota</taxon>
        <taxon>Actinomycetes</taxon>
        <taxon>Streptosporangiales</taxon>
        <taxon>Thermomonosporaceae</taxon>
        <taxon>Thermomonospora</taxon>
    </lineage>
</organism>
<dbReference type="Proteomes" id="UP000236723">
    <property type="component" value="Unassembled WGS sequence"/>
</dbReference>